<proteinExistence type="predicted"/>
<protein>
    <submittedName>
        <fullName evidence="1">Uncharacterized protein</fullName>
    </submittedName>
</protein>
<name>A0A6C0BE74_9ZZZZ</name>
<evidence type="ECO:0000313" key="1">
    <source>
        <dbReference type="EMBL" id="QHS90625.1"/>
    </source>
</evidence>
<accession>A0A6C0BE74</accession>
<dbReference type="EMBL" id="MN739141">
    <property type="protein sequence ID" value="QHS90625.1"/>
    <property type="molecule type" value="Genomic_DNA"/>
</dbReference>
<reference evidence="1" key="1">
    <citation type="journal article" date="2020" name="Nature">
        <title>Giant virus diversity and host interactions through global metagenomics.</title>
        <authorList>
            <person name="Schulz F."/>
            <person name="Roux S."/>
            <person name="Paez-Espino D."/>
            <person name="Jungbluth S."/>
            <person name="Walsh D.A."/>
            <person name="Denef V.J."/>
            <person name="McMahon K.D."/>
            <person name="Konstantinidis K.T."/>
            <person name="Eloe-Fadrosh E.A."/>
            <person name="Kyrpides N.C."/>
            <person name="Woyke T."/>
        </authorList>
    </citation>
    <scope>NUCLEOTIDE SEQUENCE</scope>
    <source>
        <strain evidence="1">GVMAG-M-3300010354-11</strain>
    </source>
</reference>
<dbReference type="AlphaFoldDB" id="A0A6C0BE74"/>
<sequence length="566" mass="65727">MNTFFTKENLLFVIGVFNEYMQDTFGLKLDKLEDVNTTRKTIFGFMSDVNQDTIGRNIGIEQKNIMVLAKTKQYYMKTFQISEKGNKKPNIQNLSRDKDVFGNRQVIMNDKRPEIDPYTRRAEVNDNMERLMLSKYQEDRDEEVGLKRVIPDTRIVAPLDKDIPDPEDEFQKKVRALEDERRTPPAATLEILDAPSQRMQVEKERNLANDLALHDPKALFQMQGPEFVPNTTDDILNSRNDVLIPRTIQKRIIPKYLSINSFDRKWITDTLRYKYTVNFQNTNNDLMNKYRNIESIAVSRVIIPEEVYSNNSVINREKTSFVHEFSFSYPYLILTIDELGDVYDGTNQNSRKAFAKLVYHRNYKAPNGRGYIVLKPIQDEKKIFYPSLLSALPKMSISILKPNGELLNKSADSYKLFKVEYESFNAQYLKIVTDFYFDKNEFYVGDLINFTGFLITSTTNSQDARDINDYINRDEGHEIKQMGSPNDSGFFRTFYIEAPGVFDKQCGRYLVTMSQINVLNAYNTNIDWSNYTTTNGFIINSSLQNTLSMKLEVVVDEATIINSQIL</sequence>
<organism evidence="1">
    <name type="scientific">viral metagenome</name>
    <dbReference type="NCBI Taxonomy" id="1070528"/>
    <lineage>
        <taxon>unclassified sequences</taxon>
        <taxon>metagenomes</taxon>
        <taxon>organismal metagenomes</taxon>
    </lineage>
</organism>